<evidence type="ECO:0000256" key="11">
    <source>
        <dbReference type="RuleBase" id="RU004165"/>
    </source>
</evidence>
<comment type="similarity">
    <text evidence="1 11">Belongs to the thymidine kinase family.</text>
</comment>
<evidence type="ECO:0000256" key="9">
    <source>
        <dbReference type="PIRSR" id="PIRSR035805-2"/>
    </source>
</evidence>
<evidence type="ECO:0000256" key="8">
    <source>
        <dbReference type="PIRSR" id="PIRSR035805-1"/>
    </source>
</evidence>
<evidence type="ECO:0000313" key="12">
    <source>
        <dbReference type="EMBL" id="SFP83538.1"/>
    </source>
</evidence>
<keyword evidence="5 10" id="KW-0547">Nucleotide-binding</keyword>
<dbReference type="GO" id="GO:0071897">
    <property type="term" value="P:DNA biosynthetic process"/>
    <property type="evidence" value="ECO:0007669"/>
    <property type="project" value="UniProtKB-KW"/>
</dbReference>
<feature type="active site" description="Proton acceptor" evidence="8">
    <location>
        <position position="86"/>
    </location>
</feature>
<dbReference type="EMBL" id="FOXA01000014">
    <property type="protein sequence ID" value="SFP83538.1"/>
    <property type="molecule type" value="Genomic_DNA"/>
</dbReference>
<comment type="catalytic activity">
    <reaction evidence="10">
        <text>thymidine + ATP = dTMP + ADP + H(+)</text>
        <dbReference type="Rhea" id="RHEA:19129"/>
        <dbReference type="ChEBI" id="CHEBI:15378"/>
        <dbReference type="ChEBI" id="CHEBI:17748"/>
        <dbReference type="ChEBI" id="CHEBI:30616"/>
        <dbReference type="ChEBI" id="CHEBI:63528"/>
        <dbReference type="ChEBI" id="CHEBI:456216"/>
        <dbReference type="EC" id="2.7.1.21"/>
    </reaction>
</comment>
<evidence type="ECO:0000256" key="5">
    <source>
        <dbReference type="ARBA" id="ARBA00022741"/>
    </source>
</evidence>
<dbReference type="PANTHER" id="PTHR11441">
    <property type="entry name" value="THYMIDINE KINASE"/>
    <property type="match status" value="1"/>
</dbReference>
<dbReference type="RefSeq" id="WP_093423953.1">
    <property type="nucleotide sequence ID" value="NZ_FOXA01000014.1"/>
</dbReference>
<keyword evidence="4 10" id="KW-0808">Transferase</keyword>
<dbReference type="PANTHER" id="PTHR11441:SF0">
    <property type="entry name" value="THYMIDINE KINASE, CYTOSOLIC"/>
    <property type="match status" value="1"/>
</dbReference>
<reference evidence="12 13" key="1">
    <citation type="submission" date="2016-10" db="EMBL/GenBank/DDBJ databases">
        <authorList>
            <person name="de Groot N.N."/>
        </authorList>
    </citation>
    <scope>NUCLEOTIDE SEQUENCE [LARGE SCALE GENOMIC DNA]</scope>
    <source>
        <strain evidence="12 13">DSM 19547</strain>
    </source>
</reference>
<evidence type="ECO:0000256" key="3">
    <source>
        <dbReference type="ARBA" id="ARBA00022634"/>
    </source>
</evidence>
<name>A0A1I5TKN5_9RHOB</name>
<dbReference type="AlphaFoldDB" id="A0A1I5TKN5"/>
<gene>
    <name evidence="12" type="ORF">SAMN04488047_1142</name>
</gene>
<keyword evidence="13" id="KW-1185">Reference proteome</keyword>
<dbReference type="Gene3D" id="3.30.60.20">
    <property type="match status" value="1"/>
</dbReference>
<dbReference type="GO" id="GO:0046104">
    <property type="term" value="P:thymidine metabolic process"/>
    <property type="evidence" value="ECO:0007669"/>
    <property type="project" value="TreeGrafter"/>
</dbReference>
<organism evidence="12 13">
    <name type="scientific">Tranquillimonas alkanivorans</name>
    <dbReference type="NCBI Taxonomy" id="441119"/>
    <lineage>
        <taxon>Bacteria</taxon>
        <taxon>Pseudomonadati</taxon>
        <taxon>Pseudomonadota</taxon>
        <taxon>Alphaproteobacteria</taxon>
        <taxon>Rhodobacterales</taxon>
        <taxon>Roseobacteraceae</taxon>
        <taxon>Tranquillimonas</taxon>
    </lineage>
</organism>
<evidence type="ECO:0000256" key="2">
    <source>
        <dbReference type="ARBA" id="ARBA00012118"/>
    </source>
</evidence>
<dbReference type="GO" id="GO:0004797">
    <property type="term" value="F:thymidine kinase activity"/>
    <property type="evidence" value="ECO:0007669"/>
    <property type="project" value="UniProtKB-EC"/>
</dbReference>
<keyword evidence="7 10" id="KW-0067">ATP-binding</keyword>
<evidence type="ECO:0000256" key="7">
    <source>
        <dbReference type="ARBA" id="ARBA00022840"/>
    </source>
</evidence>
<protein>
    <recommendedName>
        <fullName evidence="2 10">Thymidine kinase</fullName>
        <ecNumber evidence="2 10">2.7.1.21</ecNumber>
    </recommendedName>
</protein>
<dbReference type="GO" id="GO:0005524">
    <property type="term" value="F:ATP binding"/>
    <property type="evidence" value="ECO:0007669"/>
    <property type="project" value="UniProtKB-KW"/>
</dbReference>
<sequence>MRTYGKLTVLTGPMFAGKSSGLIKEYLYRHAFACESRGRCPIYYPAIAQRWTQGQVETHSGNGIASMPLSTLPDVPEDTDTLFFDEVQFMEPDAIGGDFVDFVAQCCLFGINVVCAGLNLDYRGRPFRVTADLMAMASDVRLLQATCSECRAPATHTARLDERTDRFAAGDAACYKPMCAEHWQSHILEAEHAADESLG</sequence>
<dbReference type="GO" id="GO:0005829">
    <property type="term" value="C:cytosol"/>
    <property type="evidence" value="ECO:0007669"/>
    <property type="project" value="TreeGrafter"/>
</dbReference>
<dbReference type="InterPro" id="IPR027417">
    <property type="entry name" value="P-loop_NTPase"/>
</dbReference>
<evidence type="ECO:0000313" key="13">
    <source>
        <dbReference type="Proteomes" id="UP000199356"/>
    </source>
</evidence>
<dbReference type="SUPFAM" id="SSF52540">
    <property type="entry name" value="P-loop containing nucleoside triphosphate hydrolases"/>
    <property type="match status" value="1"/>
</dbReference>
<dbReference type="InterPro" id="IPR001267">
    <property type="entry name" value="Thymidine_kinase"/>
</dbReference>
<evidence type="ECO:0000256" key="6">
    <source>
        <dbReference type="ARBA" id="ARBA00022777"/>
    </source>
</evidence>
<feature type="binding site" evidence="9">
    <location>
        <position position="175"/>
    </location>
    <ligand>
        <name>substrate</name>
    </ligand>
</feature>
<dbReference type="EC" id="2.7.1.21" evidence="2 10"/>
<dbReference type="SUPFAM" id="SSF57716">
    <property type="entry name" value="Glucocorticoid receptor-like (DNA-binding domain)"/>
    <property type="match status" value="1"/>
</dbReference>
<evidence type="ECO:0000256" key="4">
    <source>
        <dbReference type="ARBA" id="ARBA00022679"/>
    </source>
</evidence>
<dbReference type="OrthoDB" id="9781579at2"/>
<keyword evidence="3 10" id="KW-0237">DNA synthesis</keyword>
<evidence type="ECO:0000256" key="1">
    <source>
        <dbReference type="ARBA" id="ARBA00007587"/>
    </source>
</evidence>
<dbReference type="Pfam" id="PF00265">
    <property type="entry name" value="TK"/>
    <property type="match status" value="1"/>
</dbReference>
<accession>A0A1I5TKN5</accession>
<proteinExistence type="inferred from homology"/>
<keyword evidence="6 10" id="KW-0418">Kinase</keyword>
<dbReference type="STRING" id="441119.SAMN04488047_1142"/>
<dbReference type="Gene3D" id="3.40.50.300">
    <property type="entry name" value="P-loop containing nucleotide triphosphate hydrolases"/>
    <property type="match status" value="1"/>
</dbReference>
<evidence type="ECO:0000256" key="10">
    <source>
        <dbReference type="RuleBase" id="RU000544"/>
    </source>
</evidence>
<dbReference type="PIRSF" id="PIRSF035805">
    <property type="entry name" value="TK_cell"/>
    <property type="match status" value="1"/>
</dbReference>
<dbReference type="Proteomes" id="UP000199356">
    <property type="component" value="Unassembled WGS sequence"/>
</dbReference>